<dbReference type="SMART" id="SM00283">
    <property type="entry name" value="MA"/>
    <property type="match status" value="1"/>
</dbReference>
<dbReference type="GO" id="GO:0007165">
    <property type="term" value="P:signal transduction"/>
    <property type="evidence" value="ECO:0007669"/>
    <property type="project" value="UniProtKB-KW"/>
</dbReference>
<dbReference type="Gene3D" id="3.30.450.20">
    <property type="entry name" value="PAS domain"/>
    <property type="match status" value="1"/>
</dbReference>
<proteinExistence type="inferred from homology"/>
<dbReference type="Pfam" id="PF00672">
    <property type="entry name" value="HAMP"/>
    <property type="match status" value="1"/>
</dbReference>
<dbReference type="SMART" id="SM00304">
    <property type="entry name" value="HAMP"/>
    <property type="match status" value="1"/>
</dbReference>
<keyword evidence="2" id="KW-1003">Cell membrane</keyword>
<dbReference type="PROSITE" id="PS50885">
    <property type="entry name" value="HAMP"/>
    <property type="match status" value="1"/>
</dbReference>
<dbReference type="InterPro" id="IPR004089">
    <property type="entry name" value="MCPsignal_dom"/>
</dbReference>
<accession>A0A545TFX4</accession>
<keyword evidence="8" id="KW-1133">Transmembrane helix</keyword>
<dbReference type="PANTHER" id="PTHR32089:SF112">
    <property type="entry name" value="LYSOZYME-LIKE PROTEIN-RELATED"/>
    <property type="match status" value="1"/>
</dbReference>
<dbReference type="InterPro" id="IPR003660">
    <property type="entry name" value="HAMP_dom"/>
</dbReference>
<keyword evidence="13" id="KW-1185">Reference proteome</keyword>
<evidence type="ECO:0000256" key="8">
    <source>
        <dbReference type="SAM" id="Phobius"/>
    </source>
</evidence>
<dbReference type="Pfam" id="PF00015">
    <property type="entry name" value="MCPsignal"/>
    <property type="match status" value="1"/>
</dbReference>
<dbReference type="CDD" id="cd11386">
    <property type="entry name" value="MCP_signal"/>
    <property type="match status" value="1"/>
</dbReference>
<sequence>MEERAGMFSLMANLKISQKLPIAIVGTALLLGAGIGISNYWAASIQVKEGVEQKLTAIVEGRAVALSDYLTSIEQDIRYTATNPAVLEAQRAFEAAWQDLGSGQTETLQKLYITENDHALGEKHLLDVADDGSSYSRVHAAYHPWFRQFLLERSYYDIFLFDTDGNLIYSVFKELDYATNLNSGEWKDSDLGNAFRAALKNAQAGSISFFDFKPYGPSHGAPASFMSTPLMTPDGSLKGVLVFQMPIDRINAVMRADPRKDEDAGKDEEAGKDEAAEKDDPAGLGSTGQAFIVGADNLMRNQARLEEEPTILVQEVANEAVSEALAGEDGVKIVEGYRGETVLAAYRPFEFNGVAWAMIVEAELREVMAPVKQMLVEMLMIGGGLLIAVGLLGFLIARGMATPIRQVTEFMSALAKGDTQQEVPSTGRRDEIGEMAQALVVFKENICEVERLKIEEQDNRIRQEEELKARLNQIADDLDKEVKAAVTEISKKADGMKGSTSEMNGVIGRLSERTSTVAEGADQANNSMQTVASATEELSTSINEITRQVGQSSNIAQAAAKEAESTDQTVGGLAEAAEKIGDVINMIQDIAEQTNLLALNATIEAARAGEMGKGFAVVAAEVKNLANQTAKATEEISSQIGSIRSETEGAVGAIRSISGTIKQINEISESISTAVGQQSHATQEISSSVQNTVQHMTEVSTQIADVAGETEQVSAHSNSVTENADTTSAHIEKLDQSMTRILQELRDSGSRVSDELLRQA</sequence>
<evidence type="ECO:0000259" key="10">
    <source>
        <dbReference type="PROSITE" id="PS50192"/>
    </source>
</evidence>
<dbReference type="Proteomes" id="UP000315252">
    <property type="component" value="Unassembled WGS sequence"/>
</dbReference>
<dbReference type="OrthoDB" id="315417at2"/>
<keyword evidence="2" id="KW-0997">Cell inner membrane</keyword>
<name>A0A545TFX4_9PROT</name>
<comment type="similarity">
    <text evidence="4">Belongs to the methyl-accepting chemotaxis (MCP) protein family.</text>
</comment>
<evidence type="ECO:0000256" key="1">
    <source>
        <dbReference type="ARBA" id="ARBA00004429"/>
    </source>
</evidence>
<evidence type="ECO:0000259" key="11">
    <source>
        <dbReference type="PROSITE" id="PS50885"/>
    </source>
</evidence>
<feature type="coiled-coil region" evidence="6">
    <location>
        <begin position="447"/>
        <end position="488"/>
    </location>
</feature>
<dbReference type="GO" id="GO:0005886">
    <property type="term" value="C:plasma membrane"/>
    <property type="evidence" value="ECO:0007669"/>
    <property type="project" value="UniProtKB-SubCell"/>
</dbReference>
<evidence type="ECO:0000256" key="2">
    <source>
        <dbReference type="ARBA" id="ARBA00022519"/>
    </source>
</evidence>
<dbReference type="EMBL" id="VHSH01000008">
    <property type="protein sequence ID" value="TQV76134.1"/>
    <property type="molecule type" value="Genomic_DNA"/>
</dbReference>
<feature type="transmembrane region" description="Helical" evidence="8">
    <location>
        <begin position="374"/>
        <end position="397"/>
    </location>
</feature>
<evidence type="ECO:0000256" key="4">
    <source>
        <dbReference type="ARBA" id="ARBA00029447"/>
    </source>
</evidence>
<comment type="subcellular location">
    <subcellularLocation>
        <location evidence="1">Cell inner membrane</location>
        <topology evidence="1">Multi-pass membrane protein</topology>
    </subcellularLocation>
</comment>
<evidence type="ECO:0000256" key="7">
    <source>
        <dbReference type="SAM" id="MobiDB-lite"/>
    </source>
</evidence>
<feature type="domain" description="HAMP" evidence="11">
    <location>
        <begin position="398"/>
        <end position="451"/>
    </location>
</feature>
<gene>
    <name evidence="12" type="ORF">FKG95_21050</name>
</gene>
<protein>
    <submittedName>
        <fullName evidence="12">HAMP domain-containing protein</fullName>
    </submittedName>
</protein>
<feature type="compositionally biased region" description="Basic and acidic residues" evidence="7">
    <location>
        <begin position="256"/>
        <end position="281"/>
    </location>
</feature>
<dbReference type="Gene3D" id="1.10.287.950">
    <property type="entry name" value="Methyl-accepting chemotaxis protein"/>
    <property type="match status" value="1"/>
</dbReference>
<dbReference type="InterPro" id="IPR000727">
    <property type="entry name" value="T_SNARE_dom"/>
</dbReference>
<feature type="transmembrane region" description="Helical" evidence="8">
    <location>
        <begin position="20"/>
        <end position="42"/>
    </location>
</feature>
<comment type="caution">
    <text evidence="12">The sequence shown here is derived from an EMBL/GenBank/DDBJ whole genome shotgun (WGS) entry which is preliminary data.</text>
</comment>
<evidence type="ECO:0000313" key="13">
    <source>
        <dbReference type="Proteomes" id="UP000315252"/>
    </source>
</evidence>
<dbReference type="SUPFAM" id="SSF58104">
    <property type="entry name" value="Methyl-accepting chemotaxis protein (MCP) signaling domain"/>
    <property type="match status" value="1"/>
</dbReference>
<evidence type="ECO:0000259" key="9">
    <source>
        <dbReference type="PROSITE" id="PS50111"/>
    </source>
</evidence>
<dbReference type="Gene3D" id="1.10.8.500">
    <property type="entry name" value="HAMP domain in histidine kinase"/>
    <property type="match status" value="1"/>
</dbReference>
<evidence type="ECO:0000313" key="12">
    <source>
        <dbReference type="EMBL" id="TQV76134.1"/>
    </source>
</evidence>
<evidence type="ECO:0000256" key="3">
    <source>
        <dbReference type="ARBA" id="ARBA00023224"/>
    </source>
</evidence>
<evidence type="ECO:0000256" key="5">
    <source>
        <dbReference type="PROSITE-ProRule" id="PRU00284"/>
    </source>
</evidence>
<feature type="region of interest" description="Disordered" evidence="7">
    <location>
        <begin position="254"/>
        <end position="286"/>
    </location>
</feature>
<evidence type="ECO:0000256" key="6">
    <source>
        <dbReference type="SAM" id="Coils"/>
    </source>
</evidence>
<keyword evidence="6" id="KW-0175">Coiled coil</keyword>
<feature type="domain" description="T-SNARE coiled-coil homology" evidence="10">
    <location>
        <begin position="654"/>
        <end position="706"/>
    </location>
</feature>
<keyword evidence="3 5" id="KW-0807">Transducer</keyword>
<dbReference type="PANTHER" id="PTHR32089">
    <property type="entry name" value="METHYL-ACCEPTING CHEMOTAXIS PROTEIN MCPB"/>
    <property type="match status" value="1"/>
</dbReference>
<dbReference type="CDD" id="cd06225">
    <property type="entry name" value="HAMP"/>
    <property type="match status" value="1"/>
</dbReference>
<dbReference type="AlphaFoldDB" id="A0A545TFX4"/>
<keyword evidence="8" id="KW-0812">Transmembrane</keyword>
<dbReference type="PROSITE" id="PS50111">
    <property type="entry name" value="CHEMOTAXIS_TRANSDUC_2"/>
    <property type="match status" value="1"/>
</dbReference>
<dbReference type="PROSITE" id="PS50192">
    <property type="entry name" value="T_SNARE"/>
    <property type="match status" value="1"/>
</dbReference>
<feature type="domain" description="Methyl-accepting transducer" evidence="9">
    <location>
        <begin position="492"/>
        <end position="721"/>
    </location>
</feature>
<organism evidence="12 13">
    <name type="scientific">Denitrobaculum tricleocarpae</name>
    <dbReference type="NCBI Taxonomy" id="2591009"/>
    <lineage>
        <taxon>Bacteria</taxon>
        <taxon>Pseudomonadati</taxon>
        <taxon>Pseudomonadota</taxon>
        <taxon>Alphaproteobacteria</taxon>
        <taxon>Rhodospirillales</taxon>
        <taxon>Rhodospirillaceae</taxon>
        <taxon>Denitrobaculum</taxon>
    </lineage>
</organism>
<reference evidence="12 13" key="1">
    <citation type="submission" date="2019-06" db="EMBL/GenBank/DDBJ databases">
        <title>Whole genome sequence for Rhodospirillaceae sp. R148.</title>
        <authorList>
            <person name="Wang G."/>
        </authorList>
    </citation>
    <scope>NUCLEOTIDE SEQUENCE [LARGE SCALE GENOMIC DNA]</scope>
    <source>
        <strain evidence="12 13">R148</strain>
    </source>
</reference>
<keyword evidence="8" id="KW-0472">Membrane</keyword>